<dbReference type="Proteomes" id="UP000322214">
    <property type="component" value="Chromosome"/>
</dbReference>
<dbReference type="KEGG" id="mff:MFFC18_21060"/>
<protein>
    <submittedName>
        <fullName evidence="1">Uncharacterized protein</fullName>
    </submittedName>
</protein>
<name>A0A5B9PB69_9BACT</name>
<proteinExistence type="predicted"/>
<organism evidence="1 2">
    <name type="scientific">Mariniblastus fucicola</name>
    <dbReference type="NCBI Taxonomy" id="980251"/>
    <lineage>
        <taxon>Bacteria</taxon>
        <taxon>Pseudomonadati</taxon>
        <taxon>Planctomycetota</taxon>
        <taxon>Planctomycetia</taxon>
        <taxon>Pirellulales</taxon>
        <taxon>Pirellulaceae</taxon>
        <taxon>Mariniblastus</taxon>
    </lineage>
</organism>
<evidence type="ECO:0000313" key="2">
    <source>
        <dbReference type="Proteomes" id="UP000322214"/>
    </source>
</evidence>
<reference evidence="1 2" key="1">
    <citation type="submission" date="2019-08" db="EMBL/GenBank/DDBJ databases">
        <title>Deep-cultivation of Planctomycetes and their phenomic and genomic characterization uncovers novel biology.</title>
        <authorList>
            <person name="Wiegand S."/>
            <person name="Jogler M."/>
            <person name="Boedeker C."/>
            <person name="Pinto D."/>
            <person name="Vollmers J."/>
            <person name="Rivas-Marin E."/>
            <person name="Kohn T."/>
            <person name="Peeters S.H."/>
            <person name="Heuer A."/>
            <person name="Rast P."/>
            <person name="Oberbeckmann S."/>
            <person name="Bunk B."/>
            <person name="Jeske O."/>
            <person name="Meyerdierks A."/>
            <person name="Storesund J.E."/>
            <person name="Kallscheuer N."/>
            <person name="Luecker S."/>
            <person name="Lage O.M."/>
            <person name="Pohl T."/>
            <person name="Merkel B.J."/>
            <person name="Hornburger P."/>
            <person name="Mueller R.-W."/>
            <person name="Bruemmer F."/>
            <person name="Labrenz M."/>
            <person name="Spormann A.M."/>
            <person name="Op den Camp H."/>
            <person name="Overmann J."/>
            <person name="Amann R."/>
            <person name="Jetten M.S.M."/>
            <person name="Mascher T."/>
            <person name="Medema M.H."/>
            <person name="Devos D.P."/>
            <person name="Kaster A.-K."/>
            <person name="Ovreas L."/>
            <person name="Rohde M."/>
            <person name="Galperin M.Y."/>
            <person name="Jogler C."/>
        </authorList>
    </citation>
    <scope>NUCLEOTIDE SEQUENCE [LARGE SCALE GENOMIC DNA]</scope>
    <source>
        <strain evidence="1 2">FC18</strain>
    </source>
</reference>
<keyword evidence="2" id="KW-1185">Reference proteome</keyword>
<dbReference type="AlphaFoldDB" id="A0A5B9PB69"/>
<dbReference type="EMBL" id="CP042912">
    <property type="protein sequence ID" value="QEG22230.1"/>
    <property type="molecule type" value="Genomic_DNA"/>
</dbReference>
<sequence length="173" mass="19056">MAEPKTDCTGCGRAILTRTAERNKGMCKPCFREAERFSAHLNSQAVYRDAGPSISGFRNAFIEFTEGVGTIFSNHAVCRDTAVRDEICGILQKTLLNGNTKLHAQASYATMDPAVDASIKKLLQGFLGKPIVHEFIQQHADELRIKLIGTMMTDRSVVSSSGEDLYELLGEWV</sequence>
<dbReference type="RefSeq" id="WP_075082320.1">
    <property type="nucleotide sequence ID" value="NZ_CP042912.1"/>
</dbReference>
<dbReference type="STRING" id="980251.GCA_001642875_03586"/>
<evidence type="ECO:0000313" key="1">
    <source>
        <dbReference type="EMBL" id="QEG22230.1"/>
    </source>
</evidence>
<gene>
    <name evidence="1" type="ORF">MFFC18_21060</name>
</gene>
<accession>A0A5B9PB69</accession>